<gene>
    <name evidence="3" type="ORF">PR001_g11920</name>
    <name evidence="2" type="ORF">PR002_g11244</name>
    <name evidence="4" type="ORF">PR003_g10383</name>
</gene>
<dbReference type="EMBL" id="QXFU01000667">
    <property type="protein sequence ID" value="KAE9025239.1"/>
    <property type="molecule type" value="Genomic_DNA"/>
</dbReference>
<dbReference type="Proteomes" id="UP000434957">
    <property type="component" value="Unassembled WGS sequence"/>
</dbReference>
<dbReference type="Gene3D" id="3.40.50.410">
    <property type="entry name" value="von Willebrand factor, type A domain"/>
    <property type="match status" value="1"/>
</dbReference>
<keyword evidence="6" id="KW-1185">Reference proteome</keyword>
<dbReference type="Proteomes" id="UP000429607">
    <property type="component" value="Unassembled WGS sequence"/>
</dbReference>
<dbReference type="CDD" id="cd00198">
    <property type="entry name" value="vWFA"/>
    <property type="match status" value="1"/>
</dbReference>
<evidence type="ECO:0000313" key="6">
    <source>
        <dbReference type="Proteomes" id="UP000434957"/>
    </source>
</evidence>
<dbReference type="InterPro" id="IPR002035">
    <property type="entry name" value="VWF_A"/>
</dbReference>
<feature type="domain" description="VWFA" evidence="1">
    <location>
        <begin position="1703"/>
        <end position="1873"/>
    </location>
</feature>
<dbReference type="Proteomes" id="UP000435112">
    <property type="component" value="Unassembled WGS sequence"/>
</dbReference>
<proteinExistence type="predicted"/>
<evidence type="ECO:0000259" key="1">
    <source>
        <dbReference type="PROSITE" id="PS50234"/>
    </source>
</evidence>
<dbReference type="Pfam" id="PF00092">
    <property type="entry name" value="VWA"/>
    <property type="match status" value="1"/>
</dbReference>
<evidence type="ECO:0000313" key="2">
    <source>
        <dbReference type="EMBL" id="KAE9025239.1"/>
    </source>
</evidence>
<dbReference type="InterPro" id="IPR027417">
    <property type="entry name" value="P-loop_NTPase"/>
</dbReference>
<protein>
    <recommendedName>
        <fullName evidence="1">VWFA domain-containing protein</fullName>
    </recommendedName>
</protein>
<dbReference type="SMART" id="SM00327">
    <property type="entry name" value="VWA"/>
    <property type="match status" value="1"/>
</dbReference>
<dbReference type="EMBL" id="QXFV01000754">
    <property type="protein sequence ID" value="KAE9027648.1"/>
    <property type="molecule type" value="Genomic_DNA"/>
</dbReference>
<sequence length="1889" mass="212401">MVRKKARRSAFVSDSCFFLLRLKHELQNDARVMKAVVNEVDVLRLCHSLGMAVSDDGNRVAMRAFEFGLFSPSSYDADFARFIREKFAADSATNQEEQVEIGCLFGRQCGVKAELTRMGLWRSDWGFALSQGVYCIEKGGGGGGHRQFIAFAWLNTSLFEPDAIRDTPAYVLRFLMSLSSSISCCLSRDDFHLLKREVDAASSGTTMQWNSCSVAFRVQKQEKQSDSVRCAKPTKAVLPSSDPIKSVEFIGGVFPAVAVESAAPSTTEWVTNNASMSIDKFTDWVMELHSRFKVELPRDPLRPALVRDSLLEKFDSFPKDEMDKFRKSFEGKIAKAKQRIDRDVSEKTEELHKVMGQNADMLFAVRTPAKAPRIDKAREQYNEMMQTLDSHEVLGDLDDEMRIALRMPERMQANMEALHEAYVNNSSRYEALLNEVANGTPAKTADNSSHGGLWKVLGEATRGAIRWMRSANEQFSEFSINFILALEPRQSRLQRRWFDAVEYALSKLGPAMRGQRVFQSTNDRKTQWEQGEERVFDEAYLNLRSHLMSSNEHPLCAKISSIRLNHDDSAANVKWSKEVEKDPTKVIRVYELSHNKPSQMSLMGTVQFKAGVELRKLTTVKTNQLVAVVVEDGRTVVRRIQFPVDLDALNEVDAHQLDVRKFPHTCGLCCIRVSDRRVVFTREAGNQRLGTALFYRLNESFTSIQATRGSIDMDATFGLTAPTVDILLTERSLCALDARGGFQSYDLCTRQISRMVQLGDNSWVGSLLCFADELVLGRARVEESGRLAVSSISREDHRKLPTAVLEGVSLKGSMSVGCIGDVLYVVDAGARAVYVSELSVTVRSEAYRIQRSGKGAKADRGWLRADQNQPSDAPEHWLRVFYHVFEKFPVRSLIDSAMDPEPSCPLQIGVVFTDGQDEAFEADAARVCKGYFNNLMEDLRRLNKPLAGLDLASTLSCQGLAETRGFMKKVAIQRVLSSVVSFVPVQICRAEDNMLRLLQDGEDNTANTSRGDNTSESSDSAVTEASEIAQSIRFGLLSPLLESWSGRCVVVTSMGKQSTGKSYFLNHLTGTTFAISGSRCTDGAWMSLRFLSTDTLLVVLDFEGLGSFERSEQEDIFLSVLNASVSMFTVFRMESRFDKDIDGLFSRFQKGVQLIKNDARLFRGLLFMSVKDVNMNDRQGVVDELATKLNAIFDSSREHNFLTEMYAGQVEINCTPPFGTREYYQSMENDAAKRLLEIVSPIEGAGGGFSTGKAFLDCLRIVLAKISILDWTSMDKSTQKLVVSNVKQKLPGILRTGCHVPQSLVAEPTISPQMKEVVLQWKALNRVAALDEIADETIDFGFDVTAIEDRGIKTIQRILIALFHKFCVLGYKEKDCARFTTEDQKCFDDFVAFVLRRRKMKVSLWLRSALDDRLSETRSKLEQRHACPELCQVSGMCEQKVHLKKSSRTYQGARGSFEYIYQEMNGCKKQCICVVPGGRHDHEPLEHSCVAPTENAIEFSSMQTIHYCDVRCPCCDYYCNKPFGHVGLHDTSHGNMQRTYFLAKSNDIDLEDRKYQVGERGVAEMCNLFCTKMGRGHIHYLPCEGKGREHCVYTADASKDRRRHCEDELYPPPGKAMDELLHCRFWTTIGWEDPCSEEERALFAKCPFQCDAPEHEEADKAPSYCTLEDWHLPEMKPEVGDGFAYIHGHKFECVHAVDSGKFHNIFVLDNSGSMSGRPWKNLLCACNEFGINRLQDGGEGDLVSYITFSNCSIIHCEGEPLEEALKMKLPYYGGGTSFEVGLRAANEVLSRNDHKHFKAVVIFFSDGHPRDINLALAIAQRMRSMYVKYDFKAFVVGFGHVNLPVLQRMAVEMGGEYRHVLDASELQKEFQRIGAVLRKSEASLALVEA</sequence>
<dbReference type="PROSITE" id="PS50234">
    <property type="entry name" value="VWFA"/>
    <property type="match status" value="1"/>
</dbReference>
<dbReference type="PANTHER" id="PTHR22796:SF1">
    <property type="entry name" value="VWFA DOMAIN-CONTAINING PROTEIN"/>
    <property type="match status" value="1"/>
</dbReference>
<reference evidence="5 7" key="1">
    <citation type="submission" date="2018-09" db="EMBL/GenBank/DDBJ databases">
        <title>Genomic investigation of the strawberry pathogen Phytophthora fragariae indicates pathogenicity is determined by transcriptional variation in three key races.</title>
        <authorList>
            <person name="Adams T.M."/>
            <person name="Armitage A.D."/>
            <person name="Sobczyk M.K."/>
            <person name="Bates H.J."/>
            <person name="Dunwell J.M."/>
            <person name="Nellist C.F."/>
            <person name="Harrison R.J."/>
        </authorList>
    </citation>
    <scope>NUCLEOTIDE SEQUENCE [LARGE SCALE GENOMIC DNA]</scope>
    <source>
        <strain evidence="3 5">SCRP249</strain>
        <strain evidence="2 7">SCRP324</strain>
        <strain evidence="4 6">SCRP333</strain>
    </source>
</reference>
<dbReference type="PANTHER" id="PTHR22796">
    <property type="entry name" value="URG4-RELATED"/>
    <property type="match status" value="1"/>
</dbReference>
<dbReference type="EMBL" id="QXFT01000565">
    <property type="protein sequence ID" value="KAE9340655.1"/>
    <property type="molecule type" value="Genomic_DNA"/>
</dbReference>
<dbReference type="Gene3D" id="3.40.50.300">
    <property type="entry name" value="P-loop containing nucleotide triphosphate hydrolases"/>
    <property type="match status" value="1"/>
</dbReference>
<dbReference type="SUPFAM" id="SSF53300">
    <property type="entry name" value="vWA-like"/>
    <property type="match status" value="1"/>
</dbReference>
<dbReference type="OrthoDB" id="2343366at2759"/>
<evidence type="ECO:0000313" key="7">
    <source>
        <dbReference type="Proteomes" id="UP000435112"/>
    </source>
</evidence>
<organism evidence="3 5">
    <name type="scientific">Phytophthora rubi</name>
    <dbReference type="NCBI Taxonomy" id="129364"/>
    <lineage>
        <taxon>Eukaryota</taxon>
        <taxon>Sar</taxon>
        <taxon>Stramenopiles</taxon>
        <taxon>Oomycota</taxon>
        <taxon>Peronosporomycetes</taxon>
        <taxon>Peronosporales</taxon>
        <taxon>Peronosporaceae</taxon>
        <taxon>Phytophthora</taxon>
    </lineage>
</organism>
<dbReference type="InterPro" id="IPR036465">
    <property type="entry name" value="vWFA_dom_sf"/>
</dbReference>
<name>A0A6A3MBN8_9STRA</name>
<evidence type="ECO:0000313" key="5">
    <source>
        <dbReference type="Proteomes" id="UP000429607"/>
    </source>
</evidence>
<accession>A0A6A3MBN8</accession>
<evidence type="ECO:0000313" key="3">
    <source>
        <dbReference type="EMBL" id="KAE9027648.1"/>
    </source>
</evidence>
<comment type="caution">
    <text evidence="3">The sequence shown here is derived from an EMBL/GenBank/DDBJ whole genome shotgun (WGS) entry which is preliminary data.</text>
</comment>
<dbReference type="SUPFAM" id="SSF52540">
    <property type="entry name" value="P-loop containing nucleoside triphosphate hydrolases"/>
    <property type="match status" value="1"/>
</dbReference>
<evidence type="ECO:0000313" key="4">
    <source>
        <dbReference type="EMBL" id="KAE9340655.1"/>
    </source>
</evidence>